<dbReference type="STRING" id="340021.TM5383_02817"/>
<sequence length="94" mass="9750">MSLSGRANPSKGHTRSKVSAAATQPDALPFGHASLVGTVLTPRGPRAYVHLGQGRIHRVRPGDLLEGATVSAIQNGAIILSRGSDSRRMTLPSG</sequence>
<accession>A0A0P1H6Q5</accession>
<gene>
    <name evidence="2" type="ORF">TM5383_02817</name>
</gene>
<evidence type="ECO:0000313" key="2">
    <source>
        <dbReference type="EMBL" id="CUH85583.1"/>
    </source>
</evidence>
<evidence type="ECO:0000313" key="3">
    <source>
        <dbReference type="Proteomes" id="UP000051681"/>
    </source>
</evidence>
<evidence type="ECO:0008006" key="4">
    <source>
        <dbReference type="Google" id="ProtNLM"/>
    </source>
</evidence>
<name>A0A0P1H6Q5_9RHOB</name>
<dbReference type="Proteomes" id="UP000051681">
    <property type="component" value="Unassembled WGS sequence"/>
</dbReference>
<proteinExistence type="predicted"/>
<dbReference type="OrthoDB" id="7874910at2"/>
<dbReference type="EMBL" id="CYSF01000017">
    <property type="protein sequence ID" value="CUH85583.1"/>
    <property type="molecule type" value="Genomic_DNA"/>
</dbReference>
<organism evidence="2 3">
    <name type="scientific">Thalassovita mediterranea</name>
    <dbReference type="NCBI Taxonomy" id="340021"/>
    <lineage>
        <taxon>Bacteria</taxon>
        <taxon>Pseudomonadati</taxon>
        <taxon>Pseudomonadota</taxon>
        <taxon>Alphaproteobacteria</taxon>
        <taxon>Rhodobacterales</taxon>
        <taxon>Roseobacteraceae</taxon>
        <taxon>Thalassovita</taxon>
    </lineage>
</organism>
<protein>
    <recommendedName>
        <fullName evidence="4">Type IV pilus biogenesis</fullName>
    </recommendedName>
</protein>
<dbReference type="RefSeq" id="WP_058319656.1">
    <property type="nucleotide sequence ID" value="NZ_CYSF01000017.1"/>
</dbReference>
<keyword evidence="3" id="KW-1185">Reference proteome</keyword>
<reference evidence="2 3" key="1">
    <citation type="submission" date="2015-09" db="EMBL/GenBank/DDBJ databases">
        <authorList>
            <consortium name="Swine Surveillance"/>
        </authorList>
    </citation>
    <scope>NUCLEOTIDE SEQUENCE [LARGE SCALE GENOMIC DNA]</scope>
    <source>
        <strain evidence="2 3">CECT 8383</strain>
    </source>
</reference>
<evidence type="ECO:0000256" key="1">
    <source>
        <dbReference type="SAM" id="MobiDB-lite"/>
    </source>
</evidence>
<feature type="region of interest" description="Disordered" evidence="1">
    <location>
        <begin position="1"/>
        <end position="25"/>
    </location>
</feature>
<dbReference type="AlphaFoldDB" id="A0A0P1H6Q5"/>